<dbReference type="EMBL" id="DTCK01000013">
    <property type="protein sequence ID" value="HGQ35509.1"/>
    <property type="molecule type" value="Genomic_DNA"/>
</dbReference>
<protein>
    <submittedName>
        <fullName evidence="2">Uncharacterized protein</fullName>
    </submittedName>
</protein>
<evidence type="ECO:0000313" key="1">
    <source>
        <dbReference type="EMBL" id="HGQ35509.1"/>
    </source>
</evidence>
<reference evidence="2" key="1">
    <citation type="journal article" date="2020" name="mSystems">
        <title>Genome- and Community-Level Interaction Insights into Carbon Utilization and Element Cycling Functions of Hydrothermarchaeota in Hydrothermal Sediment.</title>
        <authorList>
            <person name="Zhou Z."/>
            <person name="Liu Y."/>
            <person name="Xu W."/>
            <person name="Pan J."/>
            <person name="Luo Z.H."/>
            <person name="Li M."/>
        </authorList>
    </citation>
    <scope>NUCLEOTIDE SEQUENCE [LARGE SCALE GENOMIC DNA]</scope>
    <source>
        <strain evidence="2">SpSt-637</strain>
        <strain evidence="1">SpSt-667</strain>
    </source>
</reference>
<name>A0A7C4NKH1_9CREN</name>
<organism evidence="2">
    <name type="scientific">Ignisphaera aggregans</name>
    <dbReference type="NCBI Taxonomy" id="334771"/>
    <lineage>
        <taxon>Archaea</taxon>
        <taxon>Thermoproteota</taxon>
        <taxon>Thermoprotei</taxon>
        <taxon>Desulfurococcales</taxon>
        <taxon>Desulfurococcaceae</taxon>
        <taxon>Ignisphaera</taxon>
    </lineage>
</organism>
<comment type="caution">
    <text evidence="2">The sequence shown here is derived from an EMBL/GenBank/DDBJ whole genome shotgun (WGS) entry which is preliminary data.</text>
</comment>
<proteinExistence type="predicted"/>
<dbReference type="AlphaFoldDB" id="A0A7C4NKH1"/>
<accession>A0A7C4NKH1</accession>
<dbReference type="EMBL" id="DTBD01000013">
    <property type="protein sequence ID" value="HGQ63989.1"/>
    <property type="molecule type" value="Genomic_DNA"/>
</dbReference>
<evidence type="ECO:0000313" key="2">
    <source>
        <dbReference type="EMBL" id="HGQ63989.1"/>
    </source>
</evidence>
<gene>
    <name evidence="2" type="ORF">ENU08_01940</name>
    <name evidence="1" type="ORF">ENU41_02370</name>
</gene>
<sequence length="255" mass="29102">MRLKLNTDANNFVRIFENLDKVSDVLGIPVDAYGINVKVKKGLFKGKEENYVLSYLIAKTANKYVVVFKLSGSLDPIARVEVEDVDRGCVVSLKCLDNKELCSYINDMLKKLSENVEKVMEKLKSRIKSEYRPGFNLSPRYIKVIDGLAEVTLSSLYLKYPLLDRRIVSRDEVINVENFLEKLYKLYGTRVSEVFIHISASTWMFIIAVNFASKEYTPSFIDNTTNNRLLGEEALEALKSVNDPYVTITILSTRN</sequence>